<feature type="domain" description="Thioredoxin" evidence="1">
    <location>
        <begin position="40"/>
        <end position="158"/>
    </location>
</feature>
<dbReference type="PANTHER" id="PTHR43601">
    <property type="entry name" value="THIOREDOXIN, MITOCHONDRIAL"/>
    <property type="match status" value="1"/>
</dbReference>
<reference evidence="2" key="2">
    <citation type="submission" date="2020-09" db="EMBL/GenBank/DDBJ databases">
        <authorList>
            <person name="Sun Q."/>
            <person name="Zhou Y."/>
        </authorList>
    </citation>
    <scope>NUCLEOTIDE SEQUENCE</scope>
    <source>
        <strain evidence="2">CGMCC 1.15760</strain>
    </source>
</reference>
<proteinExistence type="predicted"/>
<dbReference type="CDD" id="cd02947">
    <property type="entry name" value="TRX_family"/>
    <property type="match status" value="1"/>
</dbReference>
<evidence type="ECO:0000259" key="1">
    <source>
        <dbReference type="PROSITE" id="PS51352"/>
    </source>
</evidence>
<sequence length="158" mass="17906">MKKLAIVGGVIVVLFIAIIALTKMANNDKVSNYNPYTDKKVEELQQPTIDLLTDENYQKVMLPKDLEEKIKSGDAVNAYFFSPTCSHCRALTPKLMPILDDMGIEVAQINLLEYDEWDQYNITATPTFIHFEGGAEVERFEGNLPEEDLKAFLKPYAK</sequence>
<reference evidence="2" key="1">
    <citation type="journal article" date="2014" name="Int. J. Syst. Evol. Microbiol.">
        <title>Complete genome sequence of Corynebacterium casei LMG S-19264T (=DSM 44701T), isolated from a smear-ripened cheese.</title>
        <authorList>
            <consortium name="US DOE Joint Genome Institute (JGI-PGF)"/>
            <person name="Walter F."/>
            <person name="Albersmeier A."/>
            <person name="Kalinowski J."/>
            <person name="Ruckert C."/>
        </authorList>
    </citation>
    <scope>NUCLEOTIDE SEQUENCE</scope>
    <source>
        <strain evidence="2">CGMCC 1.15760</strain>
    </source>
</reference>
<organism evidence="2 3">
    <name type="scientific">Lysinibacillus alkalisoli</name>
    <dbReference type="NCBI Taxonomy" id="1911548"/>
    <lineage>
        <taxon>Bacteria</taxon>
        <taxon>Bacillati</taxon>
        <taxon>Bacillota</taxon>
        <taxon>Bacilli</taxon>
        <taxon>Bacillales</taxon>
        <taxon>Bacillaceae</taxon>
        <taxon>Lysinibacillus</taxon>
    </lineage>
</organism>
<dbReference type="Pfam" id="PF00085">
    <property type="entry name" value="Thioredoxin"/>
    <property type="match status" value="1"/>
</dbReference>
<dbReference type="EMBL" id="BMJT01000003">
    <property type="protein sequence ID" value="GGG17754.1"/>
    <property type="molecule type" value="Genomic_DNA"/>
</dbReference>
<dbReference type="InterPro" id="IPR036249">
    <property type="entry name" value="Thioredoxin-like_sf"/>
</dbReference>
<accession>A0A917G189</accession>
<name>A0A917G189_9BACI</name>
<dbReference type="GO" id="GO:0045454">
    <property type="term" value="P:cell redox homeostasis"/>
    <property type="evidence" value="ECO:0007669"/>
    <property type="project" value="TreeGrafter"/>
</dbReference>
<dbReference type="AlphaFoldDB" id="A0A917G189"/>
<dbReference type="PROSITE" id="PS51352">
    <property type="entry name" value="THIOREDOXIN_2"/>
    <property type="match status" value="1"/>
</dbReference>
<dbReference type="InterPro" id="IPR013766">
    <property type="entry name" value="Thioredoxin_domain"/>
</dbReference>
<dbReference type="Proteomes" id="UP000616608">
    <property type="component" value="Unassembled WGS sequence"/>
</dbReference>
<keyword evidence="3" id="KW-1185">Reference proteome</keyword>
<evidence type="ECO:0000313" key="2">
    <source>
        <dbReference type="EMBL" id="GGG17754.1"/>
    </source>
</evidence>
<evidence type="ECO:0000313" key="3">
    <source>
        <dbReference type="Proteomes" id="UP000616608"/>
    </source>
</evidence>
<dbReference type="RefSeq" id="WP_188613950.1">
    <property type="nucleotide sequence ID" value="NZ_BMJT01000003.1"/>
</dbReference>
<dbReference type="Gene3D" id="3.40.30.10">
    <property type="entry name" value="Glutaredoxin"/>
    <property type="match status" value="1"/>
</dbReference>
<gene>
    <name evidence="2" type="ORF">GCM10007425_10200</name>
</gene>
<dbReference type="SUPFAM" id="SSF52833">
    <property type="entry name" value="Thioredoxin-like"/>
    <property type="match status" value="1"/>
</dbReference>
<dbReference type="PANTHER" id="PTHR43601:SF3">
    <property type="entry name" value="THIOREDOXIN, MITOCHONDRIAL"/>
    <property type="match status" value="1"/>
</dbReference>
<protein>
    <recommendedName>
        <fullName evidence="1">Thioredoxin domain-containing protein</fullName>
    </recommendedName>
</protein>
<comment type="caution">
    <text evidence="2">The sequence shown here is derived from an EMBL/GenBank/DDBJ whole genome shotgun (WGS) entry which is preliminary data.</text>
</comment>